<dbReference type="EMBL" id="CAMXCT020003653">
    <property type="protein sequence ID" value="CAL1158957.1"/>
    <property type="molecule type" value="Genomic_DNA"/>
</dbReference>
<evidence type="ECO:0000313" key="4">
    <source>
        <dbReference type="Proteomes" id="UP001152797"/>
    </source>
</evidence>
<protein>
    <submittedName>
        <fullName evidence="2">Uncharacterized protein</fullName>
    </submittedName>
</protein>
<reference evidence="3" key="2">
    <citation type="submission" date="2024-04" db="EMBL/GenBank/DDBJ databases">
        <authorList>
            <person name="Chen Y."/>
            <person name="Shah S."/>
            <person name="Dougan E. K."/>
            <person name="Thang M."/>
            <person name="Chan C."/>
        </authorList>
    </citation>
    <scope>NUCLEOTIDE SEQUENCE [LARGE SCALE GENOMIC DNA]</scope>
</reference>
<comment type="caution">
    <text evidence="2">The sequence shown here is derived from an EMBL/GenBank/DDBJ whole genome shotgun (WGS) entry which is preliminary data.</text>
</comment>
<proteinExistence type="predicted"/>
<evidence type="ECO:0000313" key="2">
    <source>
        <dbReference type="EMBL" id="CAI4005582.1"/>
    </source>
</evidence>
<evidence type="ECO:0000256" key="1">
    <source>
        <dbReference type="SAM" id="SignalP"/>
    </source>
</evidence>
<dbReference type="EMBL" id="CAMXCT030003653">
    <property type="protein sequence ID" value="CAL4792894.1"/>
    <property type="molecule type" value="Genomic_DNA"/>
</dbReference>
<gene>
    <name evidence="2" type="ORF">C1SCF055_LOCUS31292</name>
</gene>
<dbReference type="Proteomes" id="UP001152797">
    <property type="component" value="Unassembled WGS sequence"/>
</dbReference>
<keyword evidence="4" id="KW-1185">Reference proteome</keyword>
<feature type="chain" id="PRO_5043271206" evidence="1">
    <location>
        <begin position="18"/>
        <end position="278"/>
    </location>
</feature>
<accession>A0A9P1DBJ9</accession>
<reference evidence="2" key="1">
    <citation type="submission" date="2022-10" db="EMBL/GenBank/DDBJ databases">
        <authorList>
            <person name="Chen Y."/>
            <person name="Dougan E. K."/>
            <person name="Chan C."/>
            <person name="Rhodes N."/>
            <person name="Thang M."/>
        </authorList>
    </citation>
    <scope>NUCLEOTIDE SEQUENCE</scope>
</reference>
<sequence>MLLGGTQILAMAFLVGAQQQFVISELVRSSDCSGDPVTGVIAYEPVGVCSGQDMNGDWIPDTLATLELEGDFAFHRFYNGLPDNHSYACCATSTVEVRRQSMVEFYRCDNSSSPPGFWTQKRLVTLDSWRLDIYKMKNCTFSFSTVLAPLDICQTPFPAAQHSTMQSCNGSGITISNYETLNCTGPAKVVYYPAVTSGPCNDGPSADPTMVPRAKCLPSTTLTPPVQGLCPSNESNASNATAVPNRSRLVITSASPSLGFTWVAAAVMTRVVSLMPHF</sequence>
<organism evidence="2">
    <name type="scientific">Cladocopium goreaui</name>
    <dbReference type="NCBI Taxonomy" id="2562237"/>
    <lineage>
        <taxon>Eukaryota</taxon>
        <taxon>Sar</taxon>
        <taxon>Alveolata</taxon>
        <taxon>Dinophyceae</taxon>
        <taxon>Suessiales</taxon>
        <taxon>Symbiodiniaceae</taxon>
        <taxon>Cladocopium</taxon>
    </lineage>
</organism>
<dbReference type="AlphaFoldDB" id="A0A9P1DBJ9"/>
<evidence type="ECO:0000313" key="3">
    <source>
        <dbReference type="EMBL" id="CAL1158957.1"/>
    </source>
</evidence>
<dbReference type="EMBL" id="CAMXCT010003653">
    <property type="protein sequence ID" value="CAI4005582.1"/>
    <property type="molecule type" value="Genomic_DNA"/>
</dbReference>
<keyword evidence="1" id="KW-0732">Signal</keyword>
<name>A0A9P1DBJ9_9DINO</name>
<feature type="signal peptide" evidence="1">
    <location>
        <begin position="1"/>
        <end position="17"/>
    </location>
</feature>